<dbReference type="PANTHER" id="PTHR15351">
    <property type="entry name" value="ERLIN (ER LIPID RAFT ASSOCIATED PROTEIN) HOMOLOG"/>
    <property type="match status" value="1"/>
</dbReference>
<comment type="caution">
    <text evidence="11">The sequence shown here is derived from an EMBL/GenBank/DDBJ whole genome shotgun (WGS) entry which is preliminary data.</text>
</comment>
<evidence type="ECO:0000313" key="12">
    <source>
        <dbReference type="Proteomes" id="UP000323011"/>
    </source>
</evidence>
<dbReference type="InterPro" id="IPR036013">
    <property type="entry name" value="Band_7/SPFH_dom_sf"/>
</dbReference>
<reference evidence="11 12" key="1">
    <citation type="submission" date="2019-07" db="EMBL/GenBank/DDBJ databases">
        <title>Genomes of Cafeteria roenbergensis.</title>
        <authorList>
            <person name="Fischer M.G."/>
            <person name="Hackl T."/>
            <person name="Roman M."/>
        </authorList>
    </citation>
    <scope>NUCLEOTIDE SEQUENCE [LARGE SCALE GENOMIC DNA]</scope>
    <source>
        <strain evidence="11 12">BVI</strain>
    </source>
</reference>
<evidence type="ECO:0000256" key="1">
    <source>
        <dbReference type="ARBA" id="ARBA00004648"/>
    </source>
</evidence>
<name>A0A5A8CF53_CAFRO</name>
<keyword evidence="8" id="KW-0325">Glycoprotein</keyword>
<keyword evidence="3 9" id="KW-0812">Transmembrane</keyword>
<sequence length="315" mass="35052">MLGTLAMVPVALLVMVVMMGTYTVDEGHVAVTYRGGALLNTLAYPGFNVRIPFLDDTRQVQVTLQTDEVRNVPCGTAGGVTVYFDKIEVVNRLSADRAVETVRNFSTSYDKPLIFDRVAHVVSEECSTSSLREIFIEKFSELDDRIAGALRETLERWAPGVEVIAVRASKPRVPQQVKANFELVEVERTKLLIARESQLVMGLQAETEKLVAQINARQEAEVANITMAKRLMESEAQRTISAIADEISTARSRAEADNEHYRAVRLAEANKRRLTPEYLQLVQIQAMANATKVYFGEKLPSMYVDRTSPQPSLGS</sequence>
<keyword evidence="4" id="KW-0256">Endoplasmic reticulum</keyword>
<dbReference type="Gene3D" id="3.30.479.30">
    <property type="entry name" value="Band 7 domain"/>
    <property type="match status" value="1"/>
</dbReference>
<evidence type="ECO:0000256" key="4">
    <source>
        <dbReference type="ARBA" id="ARBA00022824"/>
    </source>
</evidence>
<keyword evidence="5" id="KW-0735">Signal-anchor</keyword>
<dbReference type="Pfam" id="PF01145">
    <property type="entry name" value="Band_7"/>
    <property type="match status" value="1"/>
</dbReference>
<dbReference type="GO" id="GO:0015485">
    <property type="term" value="F:cholesterol binding"/>
    <property type="evidence" value="ECO:0007669"/>
    <property type="project" value="TreeGrafter"/>
</dbReference>
<organism evidence="11 12">
    <name type="scientific">Cafeteria roenbergensis</name>
    <name type="common">Marine flagellate</name>
    <dbReference type="NCBI Taxonomy" id="33653"/>
    <lineage>
        <taxon>Eukaryota</taxon>
        <taxon>Sar</taxon>
        <taxon>Stramenopiles</taxon>
        <taxon>Bigyra</taxon>
        <taxon>Opalozoa</taxon>
        <taxon>Bicosoecida</taxon>
        <taxon>Cafeteriaceae</taxon>
        <taxon>Cafeteria</taxon>
    </lineage>
</organism>
<accession>A0A5A8CF53</accession>
<dbReference type="Proteomes" id="UP000323011">
    <property type="component" value="Unassembled WGS sequence"/>
</dbReference>
<dbReference type="EMBL" id="VLTN01000028">
    <property type="protein sequence ID" value="KAA0151277.1"/>
    <property type="molecule type" value="Genomic_DNA"/>
</dbReference>
<evidence type="ECO:0000256" key="3">
    <source>
        <dbReference type="ARBA" id="ARBA00022692"/>
    </source>
</evidence>
<protein>
    <recommendedName>
        <fullName evidence="10">Band 7 domain-containing protein</fullName>
    </recommendedName>
</protein>
<evidence type="ECO:0000256" key="5">
    <source>
        <dbReference type="ARBA" id="ARBA00022968"/>
    </source>
</evidence>
<keyword evidence="12" id="KW-1185">Reference proteome</keyword>
<dbReference type="GO" id="GO:0031625">
    <property type="term" value="F:ubiquitin protein ligase binding"/>
    <property type="evidence" value="ECO:0007669"/>
    <property type="project" value="InterPro"/>
</dbReference>
<dbReference type="AlphaFoldDB" id="A0A5A8CF53"/>
<dbReference type="SUPFAM" id="SSF117892">
    <property type="entry name" value="Band 7/SPFH domain"/>
    <property type="match status" value="1"/>
</dbReference>
<evidence type="ECO:0000313" key="11">
    <source>
        <dbReference type="EMBL" id="KAA0151277.1"/>
    </source>
</evidence>
<proteinExistence type="inferred from homology"/>
<evidence type="ECO:0000256" key="7">
    <source>
        <dbReference type="ARBA" id="ARBA00023136"/>
    </source>
</evidence>
<evidence type="ECO:0000259" key="10">
    <source>
        <dbReference type="SMART" id="SM00244"/>
    </source>
</evidence>
<evidence type="ECO:0000256" key="6">
    <source>
        <dbReference type="ARBA" id="ARBA00022989"/>
    </source>
</evidence>
<dbReference type="GO" id="GO:0005789">
    <property type="term" value="C:endoplasmic reticulum membrane"/>
    <property type="evidence" value="ECO:0007669"/>
    <property type="project" value="UniProtKB-SubCell"/>
</dbReference>
<dbReference type="GO" id="GO:0032933">
    <property type="term" value="P:SREBP signaling pathway"/>
    <property type="evidence" value="ECO:0007669"/>
    <property type="project" value="TreeGrafter"/>
</dbReference>
<evidence type="ECO:0000256" key="2">
    <source>
        <dbReference type="ARBA" id="ARBA00008164"/>
    </source>
</evidence>
<feature type="domain" description="Band 7" evidence="10">
    <location>
        <begin position="19"/>
        <end position="185"/>
    </location>
</feature>
<evidence type="ECO:0000256" key="8">
    <source>
        <dbReference type="ARBA" id="ARBA00023180"/>
    </source>
</evidence>
<dbReference type="InterPro" id="IPR033294">
    <property type="entry name" value="Erlin1/2"/>
</dbReference>
<dbReference type="PANTHER" id="PTHR15351:SF3">
    <property type="entry name" value="ERLIN"/>
    <property type="match status" value="1"/>
</dbReference>
<comment type="similarity">
    <text evidence="2">Belongs to the band 7/mec-2 family.</text>
</comment>
<feature type="transmembrane region" description="Helical" evidence="9">
    <location>
        <begin position="6"/>
        <end position="24"/>
    </location>
</feature>
<dbReference type="OMA" id="YNMVRNF"/>
<evidence type="ECO:0000256" key="9">
    <source>
        <dbReference type="SAM" id="Phobius"/>
    </source>
</evidence>
<gene>
    <name evidence="11" type="ORF">FNF29_04752</name>
</gene>
<comment type="subcellular location">
    <subcellularLocation>
        <location evidence="1">Endoplasmic reticulum membrane</location>
        <topology evidence="1">Single-pass type II membrane protein</topology>
    </subcellularLocation>
</comment>
<dbReference type="InterPro" id="IPR001107">
    <property type="entry name" value="Band_7"/>
</dbReference>
<keyword evidence="7 9" id="KW-0472">Membrane</keyword>
<keyword evidence="6 9" id="KW-1133">Transmembrane helix</keyword>
<dbReference type="SMART" id="SM00244">
    <property type="entry name" value="PHB"/>
    <property type="match status" value="1"/>
</dbReference>